<name>A0A2T6FRY9_9BACL</name>
<dbReference type="InterPro" id="IPR009081">
    <property type="entry name" value="PP-bd_ACP"/>
</dbReference>
<dbReference type="PROSITE" id="PS50075">
    <property type="entry name" value="CARRIER"/>
    <property type="match status" value="1"/>
</dbReference>
<dbReference type="Pfam" id="PF00550">
    <property type="entry name" value="PP-binding"/>
    <property type="match status" value="1"/>
</dbReference>
<dbReference type="EMBL" id="PYHP01000101">
    <property type="protein sequence ID" value="PUA34646.1"/>
    <property type="molecule type" value="Genomic_DNA"/>
</dbReference>
<gene>
    <name evidence="2" type="ORF">C8Z91_34845</name>
</gene>
<sequence length="86" mass="9977">MLEERKDIRDSVLQILKEIISVDDAINRDDFLGEHGLDSIKAVSLIVSLEEHFDITFDDGELLFENFSSINNIQEMINKKFEDKSF</sequence>
<organism evidence="2 3">
    <name type="scientific">Paenibacillus elgii</name>
    <dbReference type="NCBI Taxonomy" id="189691"/>
    <lineage>
        <taxon>Bacteria</taxon>
        <taxon>Bacillati</taxon>
        <taxon>Bacillota</taxon>
        <taxon>Bacilli</taxon>
        <taxon>Bacillales</taxon>
        <taxon>Paenibacillaceae</taxon>
        <taxon>Paenibacillus</taxon>
    </lineage>
</organism>
<dbReference type="InterPro" id="IPR036736">
    <property type="entry name" value="ACP-like_sf"/>
</dbReference>
<reference evidence="2 3" key="1">
    <citation type="submission" date="2018-03" db="EMBL/GenBank/DDBJ databases">
        <title>Genome sequence of Paenibacillus elgii strain AC13 an antimicrobial compound producing bacteria.</title>
        <authorList>
            <person name="Kurokawa A.S."/>
            <person name="Araujo J.F."/>
            <person name="Costa R.A."/>
            <person name="Ortega D.B."/>
            <person name="Pires A.S."/>
            <person name="Pappas G.J.Jr."/>
            <person name="Franco O.L."/>
            <person name="Barreto C."/>
            <person name="Magalhaes B.S."/>
            <person name="Kruger R.H."/>
        </authorList>
    </citation>
    <scope>NUCLEOTIDE SEQUENCE [LARGE SCALE GENOMIC DNA]</scope>
    <source>
        <strain evidence="2 3">AC13</strain>
    </source>
</reference>
<feature type="domain" description="Carrier" evidence="1">
    <location>
        <begin position="3"/>
        <end position="81"/>
    </location>
</feature>
<dbReference type="Gene3D" id="1.10.1200.10">
    <property type="entry name" value="ACP-like"/>
    <property type="match status" value="1"/>
</dbReference>
<proteinExistence type="predicted"/>
<evidence type="ECO:0000313" key="3">
    <source>
        <dbReference type="Proteomes" id="UP000244184"/>
    </source>
</evidence>
<evidence type="ECO:0000259" key="1">
    <source>
        <dbReference type="PROSITE" id="PS50075"/>
    </source>
</evidence>
<dbReference type="AlphaFoldDB" id="A0A2T6FRY9"/>
<comment type="caution">
    <text evidence="2">The sequence shown here is derived from an EMBL/GenBank/DDBJ whole genome shotgun (WGS) entry which is preliminary data.</text>
</comment>
<protein>
    <submittedName>
        <fullName evidence="2">Phosphopantetheine attachment protein</fullName>
    </submittedName>
</protein>
<dbReference type="SUPFAM" id="SSF47336">
    <property type="entry name" value="ACP-like"/>
    <property type="match status" value="1"/>
</dbReference>
<evidence type="ECO:0000313" key="2">
    <source>
        <dbReference type="EMBL" id="PUA34646.1"/>
    </source>
</evidence>
<dbReference type="Proteomes" id="UP000244184">
    <property type="component" value="Unassembled WGS sequence"/>
</dbReference>
<accession>A0A2T6FRY9</accession>